<sequence length="115" mass="13356">MEKLIRKRIVDHMNKYGLFSDRQFGFIGGRSTGLQLLKSSGSLNSFPETIVTAKNVKTFERRLDKYWKEHPMIYDYTVDYNFMIGGSTVINSDSDSEIEPNIEEQADLLRLETLR</sequence>
<evidence type="ECO:0000313" key="2">
    <source>
        <dbReference type="Proteomes" id="UP000596742"/>
    </source>
</evidence>
<dbReference type="Proteomes" id="UP000596742">
    <property type="component" value="Unassembled WGS sequence"/>
</dbReference>
<evidence type="ECO:0000313" key="1">
    <source>
        <dbReference type="EMBL" id="VDI38051.1"/>
    </source>
</evidence>
<dbReference type="AlphaFoldDB" id="A0A8B6EQF6"/>
<keyword evidence="2" id="KW-1185">Reference proteome</keyword>
<proteinExistence type="predicted"/>
<accession>A0A8B6EQF6</accession>
<dbReference type="EMBL" id="UYJE01005531">
    <property type="protein sequence ID" value="VDI38051.1"/>
    <property type="molecule type" value="Genomic_DNA"/>
</dbReference>
<dbReference type="OrthoDB" id="9390935at2759"/>
<protein>
    <submittedName>
        <fullName evidence="1">Uncharacterized protein</fullName>
    </submittedName>
</protein>
<reference evidence="1" key="1">
    <citation type="submission" date="2018-11" db="EMBL/GenBank/DDBJ databases">
        <authorList>
            <person name="Alioto T."/>
            <person name="Alioto T."/>
        </authorList>
    </citation>
    <scope>NUCLEOTIDE SEQUENCE</scope>
</reference>
<name>A0A8B6EQF6_MYTGA</name>
<organism evidence="1 2">
    <name type="scientific">Mytilus galloprovincialis</name>
    <name type="common">Mediterranean mussel</name>
    <dbReference type="NCBI Taxonomy" id="29158"/>
    <lineage>
        <taxon>Eukaryota</taxon>
        <taxon>Metazoa</taxon>
        <taxon>Spiralia</taxon>
        <taxon>Lophotrochozoa</taxon>
        <taxon>Mollusca</taxon>
        <taxon>Bivalvia</taxon>
        <taxon>Autobranchia</taxon>
        <taxon>Pteriomorphia</taxon>
        <taxon>Mytilida</taxon>
        <taxon>Mytiloidea</taxon>
        <taxon>Mytilidae</taxon>
        <taxon>Mytilinae</taxon>
        <taxon>Mytilus</taxon>
    </lineage>
</organism>
<gene>
    <name evidence="1" type="ORF">MGAL_10B014945</name>
</gene>
<comment type="caution">
    <text evidence="1">The sequence shown here is derived from an EMBL/GenBank/DDBJ whole genome shotgun (WGS) entry which is preliminary data.</text>
</comment>